<feature type="transmembrane region" description="Helical" evidence="1">
    <location>
        <begin position="7"/>
        <end position="28"/>
    </location>
</feature>
<dbReference type="AlphaFoldDB" id="A0A0F9J056"/>
<organism evidence="2">
    <name type="scientific">marine sediment metagenome</name>
    <dbReference type="NCBI Taxonomy" id="412755"/>
    <lineage>
        <taxon>unclassified sequences</taxon>
        <taxon>metagenomes</taxon>
        <taxon>ecological metagenomes</taxon>
    </lineage>
</organism>
<feature type="transmembrane region" description="Helical" evidence="1">
    <location>
        <begin position="288"/>
        <end position="311"/>
    </location>
</feature>
<feature type="transmembrane region" description="Helical" evidence="1">
    <location>
        <begin position="75"/>
        <end position="96"/>
    </location>
</feature>
<feature type="transmembrane region" description="Helical" evidence="1">
    <location>
        <begin position="34"/>
        <end position="54"/>
    </location>
</feature>
<keyword evidence="1" id="KW-1133">Transmembrane helix</keyword>
<dbReference type="EMBL" id="LAZR01011187">
    <property type="protein sequence ID" value="KKM62978.1"/>
    <property type="molecule type" value="Genomic_DNA"/>
</dbReference>
<reference evidence="2" key="1">
    <citation type="journal article" date="2015" name="Nature">
        <title>Complex archaea that bridge the gap between prokaryotes and eukaryotes.</title>
        <authorList>
            <person name="Spang A."/>
            <person name="Saw J.H."/>
            <person name="Jorgensen S.L."/>
            <person name="Zaremba-Niedzwiedzka K."/>
            <person name="Martijn J."/>
            <person name="Lind A.E."/>
            <person name="van Eijk R."/>
            <person name="Schleper C."/>
            <person name="Guy L."/>
            <person name="Ettema T.J."/>
        </authorList>
    </citation>
    <scope>NUCLEOTIDE SEQUENCE</scope>
</reference>
<proteinExistence type="predicted"/>
<sequence length="409" mass="46975">MNNILKFLFRGVASSSNLILAIMLAAILDKNIAGTFFALQTTMIVLSLILRFGVDENIVRYINVHDVGVVHFLIGNVRVILMLLALPVMLSLYILIKYLGLTLNLLDVSLFFICIFLFTVSSIFGRFLQAKGKHTSAILILNLLMPFSLIISLYCADLAFTLSAKGVVLCFIFSSLLTFTISFFTLRVHENIFDMQAAQNDLLSSPEFFKSSFCLLCIVFLQNLPFWFITIYPMKHLGSESVAILNFNLKVASGISIFSVFLNFLIAPKVASNYEFNSHTFFIFYSKFFVFNLVCASFFGILLFYSYSYSISILGVYDYKSTIVFFEFIIFYILYSLCIYMTMIYSMTGRQKLSFYIYLFTIFLFLLASNSILNEKIESYSYLMLIYIVANFFLLLVFQIPYIFRRQNA</sequence>
<feature type="transmembrane region" description="Helical" evidence="1">
    <location>
        <begin position="379"/>
        <end position="404"/>
    </location>
</feature>
<evidence type="ECO:0000313" key="2">
    <source>
        <dbReference type="EMBL" id="KKM62978.1"/>
    </source>
</evidence>
<evidence type="ECO:0000256" key="1">
    <source>
        <dbReference type="SAM" id="Phobius"/>
    </source>
</evidence>
<protein>
    <recommendedName>
        <fullName evidence="3">Polysaccharide biosynthesis protein C-terminal domain-containing protein</fullName>
    </recommendedName>
</protein>
<feature type="transmembrane region" description="Helical" evidence="1">
    <location>
        <begin position="323"/>
        <end position="343"/>
    </location>
</feature>
<feature type="transmembrane region" description="Helical" evidence="1">
    <location>
        <begin position="249"/>
        <end position="267"/>
    </location>
</feature>
<accession>A0A0F9J056</accession>
<gene>
    <name evidence="2" type="ORF">LCGC14_1516200</name>
</gene>
<feature type="transmembrane region" description="Helical" evidence="1">
    <location>
        <begin position="208"/>
        <end position="229"/>
    </location>
</feature>
<keyword evidence="1" id="KW-0472">Membrane</keyword>
<feature type="transmembrane region" description="Helical" evidence="1">
    <location>
        <begin position="355"/>
        <end position="373"/>
    </location>
</feature>
<name>A0A0F9J056_9ZZZZ</name>
<feature type="transmembrane region" description="Helical" evidence="1">
    <location>
        <begin position="140"/>
        <end position="160"/>
    </location>
</feature>
<feature type="transmembrane region" description="Helical" evidence="1">
    <location>
        <begin position="166"/>
        <end position="188"/>
    </location>
</feature>
<evidence type="ECO:0008006" key="3">
    <source>
        <dbReference type="Google" id="ProtNLM"/>
    </source>
</evidence>
<keyword evidence="1" id="KW-0812">Transmembrane</keyword>
<feature type="transmembrane region" description="Helical" evidence="1">
    <location>
        <begin position="108"/>
        <end position="128"/>
    </location>
</feature>
<comment type="caution">
    <text evidence="2">The sequence shown here is derived from an EMBL/GenBank/DDBJ whole genome shotgun (WGS) entry which is preliminary data.</text>
</comment>